<protein>
    <submittedName>
        <fullName evidence="5">Site-specific integrase</fullName>
    </submittedName>
</protein>
<dbReference type="Proteomes" id="UP001460202">
    <property type="component" value="Unassembled WGS sequence"/>
</dbReference>
<dbReference type="PANTHER" id="PTHR30349">
    <property type="entry name" value="PHAGE INTEGRASE-RELATED"/>
    <property type="match status" value="1"/>
</dbReference>
<evidence type="ECO:0000256" key="1">
    <source>
        <dbReference type="ARBA" id="ARBA00008857"/>
    </source>
</evidence>
<keyword evidence="6" id="KW-1185">Reference proteome</keyword>
<dbReference type="InterPro" id="IPR035386">
    <property type="entry name" value="Arm-DNA-bind_5"/>
</dbReference>
<dbReference type="RefSeq" id="WP_349093975.1">
    <property type="nucleotide sequence ID" value="NZ_JBBMFL010000004.1"/>
</dbReference>
<dbReference type="Gene3D" id="1.10.443.10">
    <property type="entry name" value="Intergrase catalytic core"/>
    <property type="match status" value="1"/>
</dbReference>
<accession>A0ABV1GVB0</accession>
<organism evidence="5 6">
    <name type="scientific">Alistipes intestinihominis</name>
    <dbReference type="NCBI Taxonomy" id="3133172"/>
    <lineage>
        <taxon>Bacteria</taxon>
        <taxon>Pseudomonadati</taxon>
        <taxon>Bacteroidota</taxon>
        <taxon>Bacteroidia</taxon>
        <taxon>Bacteroidales</taxon>
        <taxon>Rikenellaceae</taxon>
        <taxon>Alistipes</taxon>
    </lineage>
</organism>
<dbReference type="Pfam" id="PF13102">
    <property type="entry name" value="Phage_int_SAM_5"/>
    <property type="match status" value="1"/>
</dbReference>
<name>A0ABV1GVB0_9BACT</name>
<dbReference type="InterPro" id="IPR050090">
    <property type="entry name" value="Tyrosine_recombinase_XerCD"/>
</dbReference>
<dbReference type="InterPro" id="IPR025269">
    <property type="entry name" value="SAM-like_dom"/>
</dbReference>
<dbReference type="Gene3D" id="1.10.150.130">
    <property type="match status" value="1"/>
</dbReference>
<dbReference type="SUPFAM" id="SSF56349">
    <property type="entry name" value="DNA breaking-rejoining enzymes"/>
    <property type="match status" value="1"/>
</dbReference>
<dbReference type="InterPro" id="IPR002104">
    <property type="entry name" value="Integrase_catalytic"/>
</dbReference>
<evidence type="ECO:0000313" key="6">
    <source>
        <dbReference type="Proteomes" id="UP001460202"/>
    </source>
</evidence>
<dbReference type="CDD" id="cd01185">
    <property type="entry name" value="INTN1_C_like"/>
    <property type="match status" value="1"/>
</dbReference>
<keyword evidence="2" id="KW-0238">DNA-binding</keyword>
<evidence type="ECO:0000256" key="2">
    <source>
        <dbReference type="ARBA" id="ARBA00023125"/>
    </source>
</evidence>
<keyword evidence="3" id="KW-0233">DNA recombination</keyword>
<gene>
    <name evidence="5" type="ORF">WMO46_05195</name>
</gene>
<sequence>MLSILFFVKRRKPLKDGSVPIFMRVSSHQEYVECSLRRSTMPSQWVTAKGRVRNNTLVNKQLNEYLDQQEFRIYDIERGLLAEGKQVSVQEVMRQYRGVEQLEGEMLCKLYEEHNSRMKELIGKTVAANTYKRHLTSLKLFREFLTATRGVSDIEVKALDAQLMEEYQHYLMTVRSNNNNTTVKYLRNLSKVVNLAKTRGLIQTNPIDLLPLKMQTVEREFLTQDELKRLEEKQIGISRLEQVRDIFLFCCLTGLAYVDVASLSTENIVEGKRGRQWLRKARNKTNNMCNIPLLRPALRILEKYAEYRAATGRLLPVPSNQKMNAYLKELATLCGITKNLTTHCARHTFATTVTLANGASLENVSKMLGHSSVRMTQHYAKILNSSIERDMDKIESELIGEDE</sequence>
<feature type="domain" description="Tyr recombinase" evidence="4">
    <location>
        <begin position="217"/>
        <end position="392"/>
    </location>
</feature>
<comment type="caution">
    <text evidence="5">The sequence shown here is derived from an EMBL/GenBank/DDBJ whole genome shotgun (WGS) entry which is preliminary data.</text>
</comment>
<evidence type="ECO:0000313" key="5">
    <source>
        <dbReference type="EMBL" id="MEQ2544341.1"/>
    </source>
</evidence>
<dbReference type="InterPro" id="IPR010998">
    <property type="entry name" value="Integrase_recombinase_N"/>
</dbReference>
<dbReference type="PANTHER" id="PTHR30349:SF64">
    <property type="entry name" value="PROPHAGE INTEGRASE INTD-RELATED"/>
    <property type="match status" value="1"/>
</dbReference>
<dbReference type="InterPro" id="IPR013762">
    <property type="entry name" value="Integrase-like_cat_sf"/>
</dbReference>
<reference evidence="5 6" key="1">
    <citation type="submission" date="2024-03" db="EMBL/GenBank/DDBJ databases">
        <title>Human intestinal bacterial collection.</title>
        <authorList>
            <person name="Pauvert C."/>
            <person name="Hitch T.C.A."/>
            <person name="Clavel T."/>
        </authorList>
    </citation>
    <scope>NUCLEOTIDE SEQUENCE [LARGE SCALE GENOMIC DNA]</scope>
    <source>
        <strain evidence="5 6">CLA-KB-H122</strain>
    </source>
</reference>
<proteinExistence type="inferred from homology"/>
<evidence type="ECO:0000256" key="3">
    <source>
        <dbReference type="ARBA" id="ARBA00023172"/>
    </source>
</evidence>
<dbReference type="PROSITE" id="PS51898">
    <property type="entry name" value="TYR_RECOMBINASE"/>
    <property type="match status" value="1"/>
</dbReference>
<dbReference type="EMBL" id="JBBMFL010000004">
    <property type="protein sequence ID" value="MEQ2544341.1"/>
    <property type="molecule type" value="Genomic_DNA"/>
</dbReference>
<dbReference type="Pfam" id="PF00589">
    <property type="entry name" value="Phage_integrase"/>
    <property type="match status" value="1"/>
</dbReference>
<dbReference type="InterPro" id="IPR011010">
    <property type="entry name" value="DNA_brk_join_enz"/>
</dbReference>
<dbReference type="Pfam" id="PF17293">
    <property type="entry name" value="Arm-DNA-bind_5"/>
    <property type="match status" value="1"/>
</dbReference>
<comment type="similarity">
    <text evidence="1">Belongs to the 'phage' integrase family.</text>
</comment>
<evidence type="ECO:0000259" key="4">
    <source>
        <dbReference type="PROSITE" id="PS51898"/>
    </source>
</evidence>